<name>A0A645HU66_9ZZZZ</name>
<evidence type="ECO:0000313" key="2">
    <source>
        <dbReference type="EMBL" id="MPN42517.1"/>
    </source>
</evidence>
<comment type="caution">
    <text evidence="2">The sequence shown here is derived from an EMBL/GenBank/DDBJ whole genome shotgun (WGS) entry which is preliminary data.</text>
</comment>
<reference evidence="2" key="1">
    <citation type="submission" date="2019-08" db="EMBL/GenBank/DDBJ databases">
        <authorList>
            <person name="Kucharzyk K."/>
            <person name="Murdoch R.W."/>
            <person name="Higgins S."/>
            <person name="Loffler F."/>
        </authorList>
    </citation>
    <scope>NUCLEOTIDE SEQUENCE</scope>
</reference>
<feature type="domain" description="Fibrobacter succinogenes major paralogous" evidence="1">
    <location>
        <begin position="6"/>
        <end position="87"/>
    </location>
</feature>
<dbReference type="EMBL" id="VSSQ01100300">
    <property type="protein sequence ID" value="MPN42517.1"/>
    <property type="molecule type" value="Genomic_DNA"/>
</dbReference>
<proteinExistence type="predicted"/>
<sequence>MLNGKSVWKYSPENTKTNNAGWNALPAGSSSNYFKSFANITEFGFWWSASLKDNNNGEYRFIHFNSSNFPYNYAGKDFFAASVRCVRIAQ</sequence>
<gene>
    <name evidence="2" type="ORF">SDC9_190074</name>
</gene>
<dbReference type="InterPro" id="IPR011871">
    <property type="entry name" value="Fib_succ_major"/>
</dbReference>
<dbReference type="Pfam" id="PF09603">
    <property type="entry name" value="Fib_succ_major"/>
    <property type="match status" value="1"/>
</dbReference>
<accession>A0A645HU66</accession>
<evidence type="ECO:0000259" key="1">
    <source>
        <dbReference type="Pfam" id="PF09603"/>
    </source>
</evidence>
<dbReference type="AlphaFoldDB" id="A0A645HU66"/>
<protein>
    <recommendedName>
        <fullName evidence="1">Fibrobacter succinogenes major paralogous domain-containing protein</fullName>
    </recommendedName>
</protein>
<organism evidence="2">
    <name type="scientific">bioreactor metagenome</name>
    <dbReference type="NCBI Taxonomy" id="1076179"/>
    <lineage>
        <taxon>unclassified sequences</taxon>
        <taxon>metagenomes</taxon>
        <taxon>ecological metagenomes</taxon>
    </lineage>
</organism>